<proteinExistence type="predicted"/>
<keyword evidence="2" id="KW-1185">Reference proteome</keyword>
<evidence type="ECO:0000313" key="2">
    <source>
        <dbReference type="Proteomes" id="UP000295729"/>
    </source>
</evidence>
<gene>
    <name evidence="1" type="ORF">C8D85_2264</name>
</gene>
<dbReference type="AlphaFoldDB" id="A0A4R6X8P0"/>
<dbReference type="EMBL" id="SNZA01000003">
    <property type="protein sequence ID" value="TDR13387.1"/>
    <property type="molecule type" value="Genomic_DNA"/>
</dbReference>
<dbReference type="Proteomes" id="UP000295729">
    <property type="component" value="Unassembled WGS sequence"/>
</dbReference>
<accession>A0A4R6X8P0</accession>
<protein>
    <submittedName>
        <fullName evidence="1">Uncharacterized protein</fullName>
    </submittedName>
</protein>
<organism evidence="1 2">
    <name type="scientific">Marinomonas communis</name>
    <dbReference type="NCBI Taxonomy" id="28254"/>
    <lineage>
        <taxon>Bacteria</taxon>
        <taxon>Pseudomonadati</taxon>
        <taxon>Pseudomonadota</taxon>
        <taxon>Gammaproteobacteria</taxon>
        <taxon>Oceanospirillales</taxon>
        <taxon>Oceanospirillaceae</taxon>
        <taxon>Marinomonas</taxon>
    </lineage>
</organism>
<reference evidence="1 2" key="1">
    <citation type="submission" date="2019-03" db="EMBL/GenBank/DDBJ databases">
        <title>Genomic Encyclopedia of Type Strains, Phase IV (KMG-IV): sequencing the most valuable type-strain genomes for metagenomic binning, comparative biology and taxonomic classification.</title>
        <authorList>
            <person name="Goeker M."/>
        </authorList>
    </citation>
    <scope>NUCLEOTIDE SEQUENCE [LARGE SCALE GENOMIC DNA]</scope>
    <source>
        <strain evidence="1 2">DSM 5604</strain>
    </source>
</reference>
<comment type="caution">
    <text evidence="1">The sequence shown here is derived from an EMBL/GenBank/DDBJ whole genome shotgun (WGS) entry which is preliminary data.</text>
</comment>
<evidence type="ECO:0000313" key="1">
    <source>
        <dbReference type="EMBL" id="TDR13387.1"/>
    </source>
</evidence>
<sequence>MQLNKHAKTKEDSQVDRRLKLQKKSNHVHTMFTKLENMKYLCLIFLVVPNETCDLYLSEGELRKIIFLSL</sequence>
<name>A0A4R6X8P0_9GAMM</name>